<dbReference type="RefSeq" id="WP_108896526.1">
    <property type="nucleotide sequence ID" value="NZ_LT993738.1"/>
</dbReference>
<dbReference type="AlphaFoldDB" id="A0A2R8FB98"/>
<protein>
    <submittedName>
        <fullName evidence="2">Uncharacterized protein</fullName>
    </submittedName>
</protein>
<evidence type="ECO:0000313" key="3">
    <source>
        <dbReference type="Proteomes" id="UP000244926"/>
    </source>
</evidence>
<evidence type="ECO:0000313" key="2">
    <source>
        <dbReference type="EMBL" id="SPN73566.1"/>
    </source>
</evidence>
<keyword evidence="3" id="KW-1185">Reference proteome</keyword>
<dbReference type="EMBL" id="LT993738">
    <property type="protein sequence ID" value="SPN73566.1"/>
    <property type="molecule type" value="Genomic_DNA"/>
</dbReference>
<organism evidence="2 3">
    <name type="scientific">Chlamydia serpentis</name>
    <dbReference type="NCBI Taxonomy" id="1967782"/>
    <lineage>
        <taxon>Bacteria</taxon>
        <taxon>Pseudomonadati</taxon>
        <taxon>Chlamydiota</taxon>
        <taxon>Chlamydiia</taxon>
        <taxon>Chlamydiales</taxon>
        <taxon>Chlamydiaceae</taxon>
        <taxon>Chlamydia/Chlamydophila group</taxon>
        <taxon>Chlamydia</taxon>
    </lineage>
</organism>
<name>A0A2R8FB98_9CHLA</name>
<gene>
    <name evidence="2" type="ORF">C10C_0397</name>
</gene>
<feature type="transmembrane region" description="Helical" evidence="1">
    <location>
        <begin position="72"/>
        <end position="92"/>
    </location>
</feature>
<reference evidence="3" key="1">
    <citation type="submission" date="2017-11" db="EMBL/GenBank/DDBJ databases">
        <authorList>
            <person name="Seth-Smith MB H."/>
        </authorList>
    </citation>
    <scope>NUCLEOTIDE SEQUENCE [LARGE SCALE GENOMIC DNA]</scope>
</reference>
<dbReference type="Proteomes" id="UP000244926">
    <property type="component" value="Chromosome I"/>
</dbReference>
<sequence length="112" mass="12214">MMRLPNYVFASEETPNTFTLLKKYSSVPHGSQSSLSYRIFSKVLVLLLVALTITTLITIFSPLSSELKICSLYVGIALGICILLAIAVYCILNKILSSCIKPLNTKSQAGIV</sequence>
<keyword evidence="1" id="KW-0812">Transmembrane</keyword>
<keyword evidence="1" id="KW-1133">Transmembrane helix</keyword>
<dbReference type="KEGG" id="csee:C10C_0397"/>
<feature type="transmembrane region" description="Helical" evidence="1">
    <location>
        <begin position="39"/>
        <end position="60"/>
    </location>
</feature>
<accession>A0A2R8FB98</accession>
<dbReference type="OrthoDB" id="9895359at2"/>
<evidence type="ECO:0000256" key="1">
    <source>
        <dbReference type="SAM" id="Phobius"/>
    </source>
</evidence>
<proteinExistence type="predicted"/>
<keyword evidence="1" id="KW-0472">Membrane</keyword>